<dbReference type="SUPFAM" id="SSF53335">
    <property type="entry name" value="S-adenosyl-L-methionine-dependent methyltransferases"/>
    <property type="match status" value="1"/>
</dbReference>
<dbReference type="Gene3D" id="3.40.50.150">
    <property type="entry name" value="Vaccinia Virus protein VP39"/>
    <property type="match status" value="1"/>
</dbReference>
<organism evidence="2 3">
    <name type="scientific">Cadophora malorum</name>
    <dbReference type="NCBI Taxonomy" id="108018"/>
    <lineage>
        <taxon>Eukaryota</taxon>
        <taxon>Fungi</taxon>
        <taxon>Dikarya</taxon>
        <taxon>Ascomycota</taxon>
        <taxon>Pezizomycotina</taxon>
        <taxon>Leotiomycetes</taxon>
        <taxon>Helotiales</taxon>
        <taxon>Ploettnerulaceae</taxon>
        <taxon>Cadophora</taxon>
    </lineage>
</organism>
<dbReference type="AlphaFoldDB" id="A0A8H7W7I1"/>
<accession>A0A8H7W7I1</accession>
<dbReference type="Pfam" id="PF13847">
    <property type="entry name" value="Methyltransf_31"/>
    <property type="match status" value="1"/>
</dbReference>
<evidence type="ECO:0000259" key="1">
    <source>
        <dbReference type="Pfam" id="PF13847"/>
    </source>
</evidence>
<reference evidence="2" key="1">
    <citation type="submission" date="2021-02" db="EMBL/GenBank/DDBJ databases">
        <title>Genome sequence Cadophora malorum strain M34.</title>
        <authorList>
            <person name="Stefanovic E."/>
            <person name="Vu D."/>
            <person name="Scully C."/>
            <person name="Dijksterhuis J."/>
            <person name="Roader J."/>
            <person name="Houbraken J."/>
        </authorList>
    </citation>
    <scope>NUCLEOTIDE SEQUENCE</scope>
    <source>
        <strain evidence="2">M34</strain>
    </source>
</reference>
<gene>
    <name evidence="2" type="ORF">IFR04_006876</name>
</gene>
<evidence type="ECO:0000313" key="2">
    <source>
        <dbReference type="EMBL" id="KAG4420025.1"/>
    </source>
</evidence>
<dbReference type="EMBL" id="JAFJYH010000093">
    <property type="protein sequence ID" value="KAG4420025.1"/>
    <property type="molecule type" value="Genomic_DNA"/>
</dbReference>
<dbReference type="InterPro" id="IPR029063">
    <property type="entry name" value="SAM-dependent_MTases_sf"/>
</dbReference>
<sequence>MAYQRQDIRGDDPAVTKLYGDRTVATSCQYFVSHVAKDANILDVGCGPGFITSDLAKIASDGKTIGLDNSAGIVEQAAAAFPPSAVPNLTFVVGDATNLSDYADNTFDVVHSHQVLVHLPNAVTTIKEYYRVCKPGGIIAFRDSSPSIVLSLKPDLLGIRAYWDRAMLTMEKMGGNTKAGDKLEQWAAEAGLGKDGGKLIYSKSPMRSPSHTHRTVGQPAEMAIQYGMASKEEMDNWHKAWVEWDETEGSEFVFECGEVLCWKGK</sequence>
<dbReference type="Proteomes" id="UP000664132">
    <property type="component" value="Unassembled WGS sequence"/>
</dbReference>
<keyword evidence="3" id="KW-1185">Reference proteome</keyword>
<name>A0A8H7W7I1_9HELO</name>
<comment type="caution">
    <text evidence="2">The sequence shown here is derived from an EMBL/GenBank/DDBJ whole genome shotgun (WGS) entry which is preliminary data.</text>
</comment>
<feature type="domain" description="Methyltransferase" evidence="1">
    <location>
        <begin position="37"/>
        <end position="145"/>
    </location>
</feature>
<protein>
    <recommendedName>
        <fullName evidence="1">Methyltransferase domain-containing protein</fullName>
    </recommendedName>
</protein>
<evidence type="ECO:0000313" key="3">
    <source>
        <dbReference type="Proteomes" id="UP000664132"/>
    </source>
</evidence>
<dbReference type="InterPro" id="IPR025714">
    <property type="entry name" value="Methyltranfer_dom"/>
</dbReference>
<proteinExistence type="predicted"/>
<dbReference type="OrthoDB" id="10017101at2759"/>
<dbReference type="CDD" id="cd02440">
    <property type="entry name" value="AdoMet_MTases"/>
    <property type="match status" value="1"/>
</dbReference>
<dbReference type="PANTHER" id="PTHR43861">
    <property type="entry name" value="TRANS-ACONITATE 2-METHYLTRANSFERASE-RELATED"/>
    <property type="match status" value="1"/>
</dbReference>